<evidence type="ECO:0000313" key="4">
    <source>
        <dbReference type="Proteomes" id="UP001589890"/>
    </source>
</evidence>
<dbReference type="InterPro" id="IPR036249">
    <property type="entry name" value="Thioredoxin-like_sf"/>
</dbReference>
<proteinExistence type="predicted"/>
<dbReference type="PROSITE" id="PS51352">
    <property type="entry name" value="THIOREDOXIN_2"/>
    <property type="match status" value="1"/>
</dbReference>
<evidence type="ECO:0000256" key="1">
    <source>
        <dbReference type="SAM" id="Phobius"/>
    </source>
</evidence>
<feature type="transmembrane region" description="Helical" evidence="1">
    <location>
        <begin position="6"/>
        <end position="27"/>
    </location>
</feature>
<comment type="caution">
    <text evidence="3">The sequence shown here is derived from an EMBL/GenBank/DDBJ whole genome shotgun (WGS) entry which is preliminary data.</text>
</comment>
<dbReference type="InterPro" id="IPR013766">
    <property type="entry name" value="Thioredoxin_domain"/>
</dbReference>
<reference evidence="3 4" key="1">
    <citation type="submission" date="2024-09" db="EMBL/GenBank/DDBJ databases">
        <authorList>
            <person name="Sun Q."/>
            <person name="Mori K."/>
        </authorList>
    </citation>
    <scope>NUCLEOTIDE SEQUENCE [LARGE SCALE GENOMIC DNA]</scope>
    <source>
        <strain evidence="3 4">CGMCC 1.15906</strain>
    </source>
</reference>
<organism evidence="3 4">
    <name type="scientific">Kribbella deserti</name>
    <dbReference type="NCBI Taxonomy" id="1926257"/>
    <lineage>
        <taxon>Bacteria</taxon>
        <taxon>Bacillati</taxon>
        <taxon>Actinomycetota</taxon>
        <taxon>Actinomycetes</taxon>
        <taxon>Propionibacteriales</taxon>
        <taxon>Kribbellaceae</taxon>
        <taxon>Kribbella</taxon>
    </lineage>
</organism>
<keyword evidence="1" id="KW-0812">Transmembrane</keyword>
<sequence>MSPVLVAALVLLGLLIGLNLLLTVAVIRKLRRHDELLRDFEGPSPLPRITAGAVVPEFATEAVDGPLTAADLGNAPTLIAFAAPGCGGCEAARPQLIKLLAERQARGEQGWVVIADDQGDGDTLAGEFSAHARVIIEHPGHGPIHEALGVSVYPNYVLVGADGRVAKVGADLRDVAVPVPARS</sequence>
<accession>A0ABV6QNU5</accession>
<keyword evidence="4" id="KW-1185">Reference proteome</keyword>
<dbReference type="EMBL" id="JBHLTC010000023">
    <property type="protein sequence ID" value="MFC0626200.1"/>
    <property type="molecule type" value="Genomic_DNA"/>
</dbReference>
<evidence type="ECO:0000313" key="3">
    <source>
        <dbReference type="EMBL" id="MFC0626200.1"/>
    </source>
</evidence>
<dbReference type="SUPFAM" id="SSF52833">
    <property type="entry name" value="Thioredoxin-like"/>
    <property type="match status" value="1"/>
</dbReference>
<dbReference type="Gene3D" id="3.40.30.10">
    <property type="entry name" value="Glutaredoxin"/>
    <property type="match status" value="1"/>
</dbReference>
<gene>
    <name evidence="3" type="ORF">ACFFGN_19130</name>
</gene>
<evidence type="ECO:0000259" key="2">
    <source>
        <dbReference type="PROSITE" id="PS51352"/>
    </source>
</evidence>
<keyword evidence="1" id="KW-1133">Transmembrane helix</keyword>
<dbReference type="Proteomes" id="UP001589890">
    <property type="component" value="Unassembled WGS sequence"/>
</dbReference>
<protein>
    <submittedName>
        <fullName evidence="3">TlpA family protein disulfide reductase</fullName>
    </submittedName>
</protein>
<feature type="domain" description="Thioredoxin" evidence="2">
    <location>
        <begin position="49"/>
        <end position="183"/>
    </location>
</feature>
<dbReference type="RefSeq" id="WP_380049410.1">
    <property type="nucleotide sequence ID" value="NZ_JBHLTC010000023.1"/>
</dbReference>
<name>A0ABV6QNU5_9ACTN</name>
<keyword evidence="1" id="KW-0472">Membrane</keyword>